<dbReference type="Proteomes" id="UP000316270">
    <property type="component" value="Chromosome 11"/>
</dbReference>
<feature type="region of interest" description="Disordered" evidence="1">
    <location>
        <begin position="522"/>
        <end position="560"/>
    </location>
</feature>
<evidence type="ECO:0000259" key="2">
    <source>
        <dbReference type="PROSITE" id="PS51043"/>
    </source>
</evidence>
<proteinExistence type="predicted"/>
<feature type="compositionally biased region" description="Basic and acidic residues" evidence="1">
    <location>
        <begin position="113"/>
        <end position="125"/>
    </location>
</feature>
<dbReference type="InterPro" id="IPR029058">
    <property type="entry name" value="AB_hydrolase_fold"/>
</dbReference>
<protein>
    <recommendedName>
        <fullName evidence="2">DDHD domain-containing protein</fullName>
    </recommendedName>
</protein>
<accession>A0A517LFY4</accession>
<gene>
    <name evidence="3" type="ORF">FKW77_008038</name>
</gene>
<evidence type="ECO:0000256" key="1">
    <source>
        <dbReference type="SAM" id="MobiDB-lite"/>
    </source>
</evidence>
<dbReference type="SUPFAM" id="SSF53474">
    <property type="entry name" value="alpha/beta-Hydrolases"/>
    <property type="match status" value="1"/>
</dbReference>
<evidence type="ECO:0000313" key="3">
    <source>
        <dbReference type="EMBL" id="QDS74568.1"/>
    </source>
</evidence>
<dbReference type="Pfam" id="PF02862">
    <property type="entry name" value="DDHD"/>
    <property type="match status" value="2"/>
</dbReference>
<sequence>MSMTEIMANTSINHSTTRWLYGSLELGVPDFMSSETMAAQYAREMMQDPPPPLSIRYFYTSPLAIDDPLSPLPPPATASTSSYKHPPRPFSAYDNHALDKAWLEVRKKRLKLGERGNNEKGRSSEHTVSSGSGTAHDTKRGSLTNVSAAENKRRSLVGSIGANSGHPSPRQRPQRMPSNELLASTAKARDGSVDQRAGEGSLPSSLRILDPADGSFPPLDTSTTTGNPFIRAPLRTEPASSRSRSASLRPNTQKLDSYNWGDDQSMKCVDRDTHSRDHSKAPERSKAQQEKGPSATVPVGVSRLHEVALPDLQMEPIYWSPVNDIASVVRGTWFYKDNMLPVEVDVANMLEAGYVELRAWSQTWTDELNSAAEVGAAGEMKILHKLWPARPKKVPSSRPGTARGQGGGQMLTTVETEEADPEKNRQELAGHAGDLIDISSGTEDRDHKAAGSAPYGKEGTPRKYLSAGVIYANEKEAYMLSPSLQPSVYYGRRPLSNYIRKGHRIGVQVVRGFDQQAWDKLHPPKKLTGKAEKAHEGVSASEGGVPAEERQRQDPSFAQSERPNVTDLVFVIHGIGQKLSERVESYHFTHAINSLRREVNVELGTASVKAHLRPEQGGIMVLPVNWRLTLDLAGDGPEAAGDGEEDPAANSYTLQDITPDTLTSVRGIVSDVMLDIPYYLSREYNPQIIGAVIREANKIYRLWCANNPGFADHGRVHIIAHSLGSVMAVDILSQQPTHVPADVVSRPVDQLPTDHFIFDTKNLFLCGSPCGFFLLLKKSSLLPRRERNKPGADSDTMPGVAGEQGTYGCLAIDNVYNIINPYDPVAYRLNAAVDVDYASQLKQAWVPTRTAGWFSFGSSSSSKTSADLGSGSYKPGLVARLPSNVELETHDFTREEIAERRAFLLNDNGQVDYFLKYGGGTFEIQYLTMLGAHSSYWISRDFVGFIVQEVGRRVGREGVLSGMGAQKKKKGGR</sequence>
<dbReference type="PANTHER" id="PTHR23509:SF6">
    <property type="entry name" value="PHOSPHOLIPASE C1020.13C-RELATED"/>
    <property type="match status" value="1"/>
</dbReference>
<feature type="region of interest" description="Disordered" evidence="1">
    <location>
        <begin position="69"/>
        <end position="91"/>
    </location>
</feature>
<dbReference type="OrthoDB" id="69269at2759"/>
<name>A0A517LFY4_9PEZI</name>
<dbReference type="GO" id="GO:0005737">
    <property type="term" value="C:cytoplasm"/>
    <property type="evidence" value="ECO:0007669"/>
    <property type="project" value="TreeGrafter"/>
</dbReference>
<feature type="region of interest" description="Disordered" evidence="1">
    <location>
        <begin position="390"/>
        <end position="459"/>
    </location>
</feature>
<organism evidence="3 4">
    <name type="scientific">Venturia effusa</name>
    <dbReference type="NCBI Taxonomy" id="50376"/>
    <lineage>
        <taxon>Eukaryota</taxon>
        <taxon>Fungi</taxon>
        <taxon>Dikarya</taxon>
        <taxon>Ascomycota</taxon>
        <taxon>Pezizomycotina</taxon>
        <taxon>Dothideomycetes</taxon>
        <taxon>Pleosporomycetidae</taxon>
        <taxon>Venturiales</taxon>
        <taxon>Venturiaceae</taxon>
        <taxon>Venturia</taxon>
    </lineage>
</organism>
<dbReference type="GO" id="GO:0004620">
    <property type="term" value="F:phospholipase activity"/>
    <property type="evidence" value="ECO:0007669"/>
    <property type="project" value="TreeGrafter"/>
</dbReference>
<dbReference type="EMBL" id="CP042195">
    <property type="protein sequence ID" value="QDS74568.1"/>
    <property type="molecule type" value="Genomic_DNA"/>
</dbReference>
<feature type="compositionally biased region" description="Basic and acidic residues" evidence="1">
    <location>
        <begin position="264"/>
        <end position="289"/>
    </location>
</feature>
<dbReference type="AlphaFoldDB" id="A0A517LFY4"/>
<feature type="compositionally biased region" description="Polar residues" evidence="1">
    <location>
        <begin position="126"/>
        <end position="148"/>
    </location>
</feature>
<dbReference type="InterPro" id="IPR058055">
    <property type="entry name" value="PA-PLA1"/>
</dbReference>
<feature type="region of interest" description="Disordered" evidence="1">
    <location>
        <begin position="113"/>
        <end position="297"/>
    </location>
</feature>
<dbReference type="SMART" id="SM01127">
    <property type="entry name" value="DDHD"/>
    <property type="match status" value="1"/>
</dbReference>
<dbReference type="PROSITE" id="PS51043">
    <property type="entry name" value="DDHD"/>
    <property type="match status" value="1"/>
</dbReference>
<reference evidence="3 4" key="1">
    <citation type="submission" date="2019-07" db="EMBL/GenBank/DDBJ databases">
        <title>Finished genome of Venturia effusa.</title>
        <authorList>
            <person name="Young C.A."/>
            <person name="Cox M.P."/>
            <person name="Ganley A.R.D."/>
            <person name="David W.J."/>
        </authorList>
    </citation>
    <scope>NUCLEOTIDE SEQUENCE [LARGE SCALE GENOMIC DNA]</scope>
    <source>
        <strain evidence="4">albino</strain>
    </source>
</reference>
<keyword evidence="4" id="KW-1185">Reference proteome</keyword>
<dbReference type="PANTHER" id="PTHR23509">
    <property type="entry name" value="PA-PL1 PHOSPHOLIPASE FAMILY"/>
    <property type="match status" value="1"/>
</dbReference>
<evidence type="ECO:0000313" key="4">
    <source>
        <dbReference type="Proteomes" id="UP000316270"/>
    </source>
</evidence>
<dbReference type="GO" id="GO:0046872">
    <property type="term" value="F:metal ion binding"/>
    <property type="evidence" value="ECO:0007669"/>
    <property type="project" value="InterPro"/>
</dbReference>
<dbReference type="STRING" id="50376.A0A517LFY4"/>
<feature type="compositionally biased region" description="Basic and acidic residues" evidence="1">
    <location>
        <begin position="187"/>
        <end position="197"/>
    </location>
</feature>
<dbReference type="InterPro" id="IPR004177">
    <property type="entry name" value="DDHD_dom"/>
</dbReference>
<feature type="domain" description="DDHD" evidence="2">
    <location>
        <begin position="756"/>
        <end position="952"/>
    </location>
</feature>